<protein>
    <recommendedName>
        <fullName evidence="4">MAP kinase-activating death domain protein</fullName>
    </recommendedName>
    <alternativeName>
        <fullName evidence="12">Rab3 GDP/GTP exchange factor</fullName>
    </alternativeName>
    <alternativeName>
        <fullName evidence="13">Rab3 GDP/GTP exchange protein</fullName>
    </alternativeName>
</protein>
<feature type="region of interest" description="Disordered" evidence="14">
    <location>
        <begin position="1107"/>
        <end position="1205"/>
    </location>
</feature>
<dbReference type="InterPro" id="IPR005113">
    <property type="entry name" value="uDENN_dom"/>
</dbReference>
<feature type="compositionally biased region" description="Polar residues" evidence="14">
    <location>
        <begin position="1120"/>
        <end position="1135"/>
    </location>
</feature>
<dbReference type="Pfam" id="PF25328">
    <property type="entry name" value="PH_MADD"/>
    <property type="match status" value="1"/>
</dbReference>
<dbReference type="PANTHER" id="PTHR13008:SF7">
    <property type="entry name" value="MAP KINASE-ACTIVATING DEATH DOMAIN PROTEIN"/>
    <property type="match status" value="1"/>
</dbReference>
<dbReference type="InterPro" id="IPR057469">
    <property type="entry name" value="PH_MADD"/>
</dbReference>
<evidence type="ECO:0000256" key="14">
    <source>
        <dbReference type="SAM" id="MobiDB-lite"/>
    </source>
</evidence>
<feature type="compositionally biased region" description="Low complexity" evidence="14">
    <location>
        <begin position="127"/>
        <end position="142"/>
    </location>
</feature>
<feature type="compositionally biased region" description="Polar residues" evidence="14">
    <location>
        <begin position="912"/>
        <end position="921"/>
    </location>
</feature>
<proteinExistence type="inferred from homology"/>
<evidence type="ECO:0000256" key="9">
    <source>
        <dbReference type="ARBA" id="ARBA00023136"/>
    </source>
</evidence>
<dbReference type="EMBL" id="DQIR01213206">
    <property type="protein sequence ID" value="HDB68683.1"/>
    <property type="molecule type" value="Transcribed_RNA"/>
</dbReference>
<feature type="compositionally biased region" description="Low complexity" evidence="14">
    <location>
        <begin position="827"/>
        <end position="840"/>
    </location>
</feature>
<keyword evidence="7" id="KW-0344">Guanine-nucleotide releasing factor</keyword>
<dbReference type="GO" id="GO:0005737">
    <property type="term" value="C:cytoplasm"/>
    <property type="evidence" value="ECO:0007669"/>
    <property type="project" value="UniProtKB-SubCell"/>
</dbReference>
<dbReference type="InterPro" id="IPR005112">
    <property type="entry name" value="dDENN_dom"/>
</dbReference>
<feature type="compositionally biased region" description="Acidic residues" evidence="14">
    <location>
        <begin position="615"/>
        <end position="630"/>
    </location>
</feature>
<dbReference type="SMART" id="SM00799">
    <property type="entry name" value="DENN"/>
    <property type="match status" value="1"/>
</dbReference>
<keyword evidence="8" id="KW-0053">Apoptosis</keyword>
<dbReference type="GO" id="GO:0005886">
    <property type="term" value="C:plasma membrane"/>
    <property type="evidence" value="ECO:0007669"/>
    <property type="project" value="UniProtKB-SubCell"/>
</dbReference>
<evidence type="ECO:0000256" key="13">
    <source>
        <dbReference type="ARBA" id="ARBA00081633"/>
    </source>
</evidence>
<feature type="region of interest" description="Disordered" evidence="14">
    <location>
        <begin position="679"/>
        <end position="842"/>
    </location>
</feature>
<dbReference type="Pfam" id="PF23629">
    <property type="entry name" value="Death_MADD"/>
    <property type="match status" value="1"/>
</dbReference>
<dbReference type="Pfam" id="PF02141">
    <property type="entry name" value="DENN"/>
    <property type="match status" value="1"/>
</dbReference>
<comment type="subcellular location">
    <subcellularLocation>
        <location evidence="1">Cell membrane</location>
    </subcellularLocation>
    <subcellularLocation>
        <location evidence="2">Cytoplasm</location>
    </subcellularLocation>
</comment>
<dbReference type="GO" id="GO:0006915">
    <property type="term" value="P:apoptotic process"/>
    <property type="evidence" value="ECO:0007669"/>
    <property type="project" value="UniProtKB-KW"/>
</dbReference>
<evidence type="ECO:0000313" key="16">
    <source>
        <dbReference type="EMBL" id="HDB67540.1"/>
    </source>
</evidence>
<feature type="compositionally biased region" description="Polar residues" evidence="14">
    <location>
        <begin position="790"/>
        <end position="804"/>
    </location>
</feature>
<reference evidence="16" key="1">
    <citation type="journal article" date="2019" name="PeerJ">
        <title>Genes of the pig, Sus scrofa, reconstructed with EvidentialGene.</title>
        <authorList>
            <person name="Gilbert D.G."/>
        </authorList>
    </citation>
    <scope>NUCLEOTIDE SEQUENCE</scope>
</reference>
<dbReference type="GO" id="GO:0016301">
    <property type="term" value="F:kinase activity"/>
    <property type="evidence" value="ECO:0007669"/>
    <property type="project" value="UniProtKB-KW"/>
</dbReference>
<evidence type="ECO:0000256" key="7">
    <source>
        <dbReference type="ARBA" id="ARBA00022658"/>
    </source>
</evidence>
<evidence type="ECO:0000256" key="3">
    <source>
        <dbReference type="ARBA" id="ARBA00005978"/>
    </source>
</evidence>
<dbReference type="PROSITE" id="PS50211">
    <property type="entry name" value="DENN"/>
    <property type="match status" value="1"/>
</dbReference>
<feature type="region of interest" description="Disordered" evidence="14">
    <location>
        <begin position="1070"/>
        <end position="1089"/>
    </location>
</feature>
<organism evidence="16">
    <name type="scientific">Sus scrofa</name>
    <name type="common">Pig</name>
    <dbReference type="NCBI Taxonomy" id="9823"/>
    <lineage>
        <taxon>Eukaryota</taxon>
        <taxon>Metazoa</taxon>
        <taxon>Chordata</taxon>
        <taxon>Craniata</taxon>
        <taxon>Vertebrata</taxon>
        <taxon>Euteleostomi</taxon>
        <taxon>Mammalia</taxon>
        <taxon>Eutheria</taxon>
        <taxon>Laurasiatheria</taxon>
        <taxon>Artiodactyla</taxon>
        <taxon>Suina</taxon>
        <taxon>Suidae</taxon>
        <taxon>Sus</taxon>
    </lineage>
</organism>
<feature type="region of interest" description="Disordered" evidence="14">
    <location>
        <begin position="871"/>
        <end position="921"/>
    </location>
</feature>
<evidence type="ECO:0000256" key="12">
    <source>
        <dbReference type="ARBA" id="ARBA00079552"/>
    </source>
</evidence>
<keyword evidence="5" id="KW-1003">Cell membrane</keyword>
<dbReference type="InterPro" id="IPR001194">
    <property type="entry name" value="cDENN_dom"/>
</dbReference>
<evidence type="ECO:0000256" key="10">
    <source>
        <dbReference type="ARBA" id="ARBA00060181"/>
    </source>
</evidence>
<dbReference type="Gene3D" id="3.40.50.11500">
    <property type="match status" value="1"/>
</dbReference>
<dbReference type="InterPro" id="IPR039980">
    <property type="entry name" value="MADD"/>
</dbReference>
<accession>A0A480U6K4</accession>
<keyword evidence="16" id="KW-0418">Kinase</keyword>
<keyword evidence="16" id="KW-0808">Transferase</keyword>
<keyword evidence="9" id="KW-0472">Membrane</keyword>
<dbReference type="PANTHER" id="PTHR13008">
    <property type="entry name" value="MAP-KINASE ACTIVATING DEATH DOMAIN PROTEIN MADD /DENN/AEX-3 C.ELEGANS"/>
    <property type="match status" value="1"/>
</dbReference>
<evidence type="ECO:0000256" key="8">
    <source>
        <dbReference type="ARBA" id="ARBA00022703"/>
    </source>
</evidence>
<dbReference type="Pfam" id="PF03456">
    <property type="entry name" value="uDENN"/>
    <property type="match status" value="1"/>
</dbReference>
<evidence type="ECO:0000259" key="15">
    <source>
        <dbReference type="PROSITE" id="PS50211"/>
    </source>
</evidence>
<evidence type="ECO:0000256" key="6">
    <source>
        <dbReference type="ARBA" id="ARBA00022490"/>
    </source>
</evidence>
<name>A0A480U6K4_PIG</name>
<feature type="compositionally biased region" description="Polar residues" evidence="14">
    <location>
        <begin position="689"/>
        <end position="699"/>
    </location>
</feature>
<evidence type="ECO:0000256" key="1">
    <source>
        <dbReference type="ARBA" id="ARBA00004236"/>
    </source>
</evidence>
<dbReference type="InterPro" id="IPR056574">
    <property type="entry name" value="Death_MADD"/>
</dbReference>
<feature type="compositionally biased region" description="Basic and acidic residues" evidence="14">
    <location>
        <begin position="108"/>
        <end position="122"/>
    </location>
</feature>
<comment type="subunit">
    <text evidence="11">Interacts (via death domain) with TNFRSF1A (via death domain). Interacts with PIDD1. Interacts with YWHAZ. Interacts (via death domain) with KIF1B; links the motor KIF1B to Rab3-carrying vesicles in anterograde synaptic vesicle transport. Interacts with KIF1A. Interacts (via uDENN domain) with RAB3A, RAB3B, RAB3C and RAB3D; the GTP-bound form of the Rab proteins is preferred for interaction.</text>
</comment>
<dbReference type="SMART" id="SM00801">
    <property type="entry name" value="dDENN"/>
    <property type="match status" value="1"/>
</dbReference>
<evidence type="ECO:0000256" key="4">
    <source>
        <dbReference type="ARBA" id="ARBA00017868"/>
    </source>
</evidence>
<comment type="function">
    <text evidence="10">Guanyl-nucleotide exchange factor that regulates small GTPases of the Rab family. Converts GDP-bound inactive form of RAB27A and RAB27B to the GTP-bound active forms. Converts GDP-bound inactive form of RAB3A, RAB3C and RAB3D to the GTP-bound active forms, GTPases involved in synaptic vesicle exocytosis and vesicle secretion. Plays a role in synaptic vesicle formation and in vesicle trafficking at the neuromuscular junction. Involved in up-regulating a post-docking step of synaptic exocytosis in central synapses. Probably by binding to the motor proteins KIF1B and KIF1A, mediates motor-dependent transport of GTP-RAB3A-positive vesicles to the presynaptic nerve terminals. Plays a role in TNFA-mediated activation of the MAPK pathway, including ERK1/2. May link TNFRSF1A with MAP kinase activation. May be involved in the regulation of TNFA-induced apoptosis.</text>
</comment>
<dbReference type="SMART" id="SM00800">
    <property type="entry name" value="uDENN"/>
    <property type="match status" value="1"/>
</dbReference>
<feature type="domain" description="UDENN" evidence="15">
    <location>
        <begin position="14"/>
        <end position="565"/>
    </location>
</feature>
<feature type="region of interest" description="Disordered" evidence="14">
    <location>
        <begin position="108"/>
        <end position="168"/>
    </location>
</feature>
<feature type="compositionally biased region" description="Basic and acidic residues" evidence="14">
    <location>
        <begin position="750"/>
        <end position="772"/>
    </location>
</feature>
<feature type="compositionally biased region" description="Polar residues" evidence="14">
    <location>
        <begin position="1151"/>
        <end position="1169"/>
    </location>
</feature>
<keyword evidence="6" id="KW-0963">Cytoplasm</keyword>
<evidence type="ECO:0000256" key="11">
    <source>
        <dbReference type="ARBA" id="ARBA00064743"/>
    </source>
</evidence>
<dbReference type="EMBL" id="DQIR01212063">
    <property type="protein sequence ID" value="HDB67540.1"/>
    <property type="molecule type" value="Transcribed_RNA"/>
</dbReference>
<dbReference type="FunFam" id="3.40.50.11500:FF:000002">
    <property type="entry name" value="MAP kinase-activating death domain protein-like Protein"/>
    <property type="match status" value="1"/>
</dbReference>
<evidence type="ECO:0000256" key="5">
    <source>
        <dbReference type="ARBA" id="ARBA00022475"/>
    </source>
</evidence>
<evidence type="ECO:0000256" key="2">
    <source>
        <dbReference type="ARBA" id="ARBA00004496"/>
    </source>
</evidence>
<dbReference type="InterPro" id="IPR037516">
    <property type="entry name" value="Tripartite_DENN"/>
</dbReference>
<feature type="compositionally biased region" description="Low complexity" evidence="14">
    <location>
        <begin position="700"/>
        <end position="712"/>
    </location>
</feature>
<feature type="region of interest" description="Disordered" evidence="14">
    <location>
        <begin position="1031"/>
        <end position="1057"/>
    </location>
</feature>
<dbReference type="GO" id="GO:0005085">
    <property type="term" value="F:guanyl-nucleotide exchange factor activity"/>
    <property type="evidence" value="ECO:0007669"/>
    <property type="project" value="UniProtKB-KW"/>
</dbReference>
<feature type="compositionally biased region" description="Basic residues" evidence="14">
    <location>
        <begin position="158"/>
        <end position="167"/>
    </location>
</feature>
<sequence length="1581" mass="175620">MVQKKKFCPRLLDYLVIVGARHPSSDSVAQTPELLRRYPLEDHPEFPLPPDVVFFCQPEGCLSVRQRRMSLRDDTSFVFTLTDKDTGVTRYGICVNFYRSFQKRVPKEKGEAGAGSRGKEGPRATCVSEEVSTESLESGSTLQPPSADSTPDVNQSPRGKRRAKAGSRSRNSTLTSLCVLSHYPFFSTFRECLYTLKRLVDCCSERLLGKKLGLPRGIQRDTMWRIFTGSLLVEEKSSALLHDLREIEAWIYRLLRSPVPISGQKRVDIEVLPQELQQALTFALPDPSRFTLVDFPLHLPLELLGVDACLQVLTCILLEHKVVLQSRDYNALSMSVMAFVAMIYPLEYMFPVIPLLPTCMASAEQLLLAPTPYIIGVPASFFLYKLDFKMPDDVWLVDLDSNRVIAPTNAEVLPILPEPESLELKKHLKQALASMSLNTQPILNLEKFHEGQEIPLLSGRPSNDLQSTPSTEFNPLIYGNDVDSVDVATRVAMVRFFNSPNVLQGFQMHTRTLRLFPRPVVAFQAGSFLASRPRQTPFAEKLARTQAVEYFGEWILNPTNYAFQRIHNNMFDPALIGDKPKWYAHQLQPIHYRVYDSSSQLAEALSVPPERDSDSDPTDDSGSDSMDYDDSSSSYSSLGDFVSEMMKCDINGDTPNVDPLTHAALGDASEVAIDDLQNQKEAEEPGPDSENSQENPPLRSSSSTTASSSPSTIIHGAGSEPADSVEMDNKAAVGISKPLATMPPSIGKLNVDRHQAEIGEGSVRRRTYDSPHFEPQCGFPPEEDDDEQGESYTPRFSQHVNGNRAQRLLRPNSLKLASDSDAESDSRASSPTSTVSNNSTEGFGGIMSFASSLYRNHSTSFSLSNLTLPTKGAREKTTPFPSLKGNRRALVDQKSSVIKHSPTVKREPPSPQGRSSNSSENQQFLKEVVHSVLDGQGVGWLNMKKVRRLLESEQLRVFVLSKLNRTVQSEDDARQDIIPDVEISRKVYKGMLDLLKCTVLSLEQSYAHAGLGGMASIFGLLEIAQTHYYSKEPDKRKRSPTESVNIPVGKDPGLAGRGDPKAVAQLRVPQLGPWAPSATGKSPKELDTRSLKEENFVASIGPEVIKPTFDLGETEEKKSQVSADSGVSLTSGSQRTDPDSVIGVSPAVMIRSSSQDSEVSTVVSNSSGETLGADSDLSSNAGDGPGGEGSARLAGSRGTLSDSEIETNSATSAIFGKAHSLKPSVKEKLMGSPVRSSEDVSQRVYLYEGLLGKERSTLWDQMQFWEDAFLDAVMLEREGMGMDQGPQEMIDRYLSLGEHDRKRLEDDEDRLLATLLHNLISYMLLMKVNKNDIRKKVRRLMGKSHIGLVYSQQINEVLDQLANLNGRDLSIRSSGSRHMKKQTFVVHAGTDTNGDIFFMEVCDDCVVLRSNIGTVYERWWYEKLINMTYCPKTKVLCLWRRNGSETQLNKFYTKKCRELYYCVKDSMERAAARQQSIKPGPELGGEFPVQDMKTGEGGLLQVTLEGINLKFMHSQVFIELNHIKKCNTVRGVFVLEEFGNYTILLLGLDSHGSNSNLGAPEEGLETEKKRLCREFLKLKKW</sequence>
<feature type="compositionally biased region" description="Polar residues" evidence="14">
    <location>
        <begin position="143"/>
        <end position="157"/>
    </location>
</feature>
<dbReference type="Gene3D" id="3.30.450.200">
    <property type="match status" value="1"/>
</dbReference>
<dbReference type="InterPro" id="IPR043153">
    <property type="entry name" value="DENN_C"/>
</dbReference>
<comment type="similarity">
    <text evidence="3">Belongs to the MADD family.</text>
</comment>
<feature type="region of interest" description="Disordered" evidence="14">
    <location>
        <begin position="601"/>
        <end position="635"/>
    </location>
</feature>